<dbReference type="PROSITE" id="PS51671">
    <property type="entry name" value="ACT"/>
    <property type="match status" value="1"/>
</dbReference>
<reference evidence="2 5" key="2">
    <citation type="submission" date="2024-10" db="EMBL/GenBank/DDBJ databases">
        <authorList>
            <person name="Sang B.-I."/>
            <person name="Prabhaharan D."/>
        </authorList>
    </citation>
    <scope>NUCLEOTIDE SEQUENCE [LARGE SCALE GENOMIC DNA]</scope>
    <source>
        <strain evidence="2 5">MH</strain>
    </source>
</reference>
<organism evidence="3 4">
    <name type="scientific">Megasphaera hexanoica</name>
    <dbReference type="NCBI Taxonomy" id="1675036"/>
    <lineage>
        <taxon>Bacteria</taxon>
        <taxon>Bacillati</taxon>
        <taxon>Bacillota</taxon>
        <taxon>Negativicutes</taxon>
        <taxon>Veillonellales</taxon>
        <taxon>Veillonellaceae</taxon>
        <taxon>Megasphaera</taxon>
    </lineage>
</organism>
<protein>
    <submittedName>
        <fullName evidence="3">Amino acid-binding protein</fullName>
    </submittedName>
</protein>
<name>A0A848BQ89_9FIRM</name>
<dbReference type="EMBL" id="JABAFG010000001">
    <property type="protein sequence ID" value="NME27018.1"/>
    <property type="molecule type" value="Genomic_DNA"/>
</dbReference>
<keyword evidence="5" id="KW-1185">Reference proteome</keyword>
<evidence type="ECO:0000313" key="3">
    <source>
        <dbReference type="EMBL" id="NME27018.1"/>
    </source>
</evidence>
<comment type="caution">
    <text evidence="3">The sequence shown here is derived from an EMBL/GenBank/DDBJ whole genome shotgun (WGS) entry which is preliminary data.</text>
</comment>
<dbReference type="SUPFAM" id="SSF55021">
    <property type="entry name" value="ACT-like"/>
    <property type="match status" value="2"/>
</dbReference>
<dbReference type="InterPro" id="IPR045865">
    <property type="entry name" value="ACT-like_dom_sf"/>
</dbReference>
<dbReference type="KEGG" id="mhw:ACT01_03890"/>
<dbReference type="InterPro" id="IPR045739">
    <property type="entry name" value="ACT_dom_pair"/>
</dbReference>
<dbReference type="RefSeq" id="WP_059076989.1">
    <property type="nucleotide sequence ID" value="NZ_CP011940.1"/>
</dbReference>
<evidence type="ECO:0000313" key="4">
    <source>
        <dbReference type="Proteomes" id="UP000591071"/>
    </source>
</evidence>
<dbReference type="PANTHER" id="PTHR40099:SF1">
    <property type="entry name" value="ACETOLACTATE SYNTHASE, SMALL SUBUNIT"/>
    <property type="match status" value="1"/>
</dbReference>
<evidence type="ECO:0000313" key="5">
    <source>
        <dbReference type="Proteomes" id="UP001605989"/>
    </source>
</evidence>
<dbReference type="Pfam" id="PF19571">
    <property type="entry name" value="ACT_8"/>
    <property type="match status" value="1"/>
</dbReference>
<accession>A0A848BQ89</accession>
<reference evidence="3 4" key="1">
    <citation type="submission" date="2020-04" db="EMBL/GenBank/DDBJ databases">
        <authorList>
            <person name="Hitch T.C.A."/>
            <person name="Wylensek D."/>
            <person name="Clavel T."/>
        </authorList>
    </citation>
    <scope>NUCLEOTIDE SEQUENCE [LARGE SCALE GENOMIC DNA]</scope>
    <source>
        <strain evidence="3 4">Oil-RF-744-FAT-WT-6-1</strain>
    </source>
</reference>
<gene>
    <name evidence="2" type="ORF">ACGTZG_06300</name>
    <name evidence="3" type="ORF">HF872_00040</name>
</gene>
<dbReference type="OrthoDB" id="9790662at2"/>
<evidence type="ECO:0000259" key="1">
    <source>
        <dbReference type="PROSITE" id="PS51671"/>
    </source>
</evidence>
<feature type="domain" description="ACT" evidence="1">
    <location>
        <begin position="4"/>
        <end position="84"/>
    </location>
</feature>
<evidence type="ECO:0000313" key="2">
    <source>
        <dbReference type="EMBL" id="MFG6272798.1"/>
    </source>
</evidence>
<sequence>MLKQISLFTANTNGALGRVTDVLAKANINIYTILANDSAEFGILRMIVDDSEKAQEELVKAGYQCRIDKVLAIDMASDKPGTLNKILSNLSRANVFVKYCYISFDRETSSPIAVLKTDEPETETFLKGKGYRLLDRF</sequence>
<dbReference type="AlphaFoldDB" id="A0A848BQ89"/>
<dbReference type="Proteomes" id="UP000591071">
    <property type="component" value="Unassembled WGS sequence"/>
</dbReference>
<proteinExistence type="predicted"/>
<dbReference type="Gene3D" id="3.30.2130.10">
    <property type="entry name" value="VC0802-like"/>
    <property type="match status" value="1"/>
</dbReference>
<dbReference type="Proteomes" id="UP001605989">
    <property type="component" value="Unassembled WGS sequence"/>
</dbReference>
<dbReference type="InterPro" id="IPR002912">
    <property type="entry name" value="ACT_dom"/>
</dbReference>
<dbReference type="EMBL" id="JBIEKR010000004">
    <property type="protein sequence ID" value="MFG6272798.1"/>
    <property type="molecule type" value="Genomic_DNA"/>
</dbReference>
<dbReference type="PANTHER" id="PTHR40099">
    <property type="entry name" value="ACETOLACTATE SYNTHASE, SMALL SUBUNIT"/>
    <property type="match status" value="1"/>
</dbReference>